<keyword evidence="10" id="KW-1006">Bacterial flagellum protein export</keyword>
<evidence type="ECO:0000256" key="3">
    <source>
        <dbReference type="ARBA" id="ARBA00020392"/>
    </source>
</evidence>
<dbReference type="Proteomes" id="UP000199107">
    <property type="component" value="Unassembled WGS sequence"/>
</dbReference>
<dbReference type="PRINTS" id="PR01004">
    <property type="entry name" value="FLGFLIJ"/>
</dbReference>
<evidence type="ECO:0000256" key="11">
    <source>
        <dbReference type="SAM" id="MobiDB-lite"/>
    </source>
</evidence>
<keyword evidence="5" id="KW-1003">Cell membrane</keyword>
<keyword evidence="12" id="KW-0966">Cell projection</keyword>
<dbReference type="InterPro" id="IPR018006">
    <property type="entry name" value="Flag_FliJ_proteobac"/>
</dbReference>
<evidence type="ECO:0000256" key="6">
    <source>
        <dbReference type="ARBA" id="ARBA00022500"/>
    </source>
</evidence>
<sequence>MTQQQPLDTLLDLAKEARDNAGMALANERRTQQHTVAQLDALGRYRLEYAQRLQDAMHAGIDPATMHNYQQFLASLDAAIARAKQALGEQEQRVASSQQHWQQEQRKLSSYDTLASRRAAQIRQKAQRHEQRVNDELSANAMLRRRREQDESH</sequence>
<dbReference type="GO" id="GO:0009288">
    <property type="term" value="C:bacterial-type flagellum"/>
    <property type="evidence" value="ECO:0007669"/>
    <property type="project" value="InterPro"/>
</dbReference>
<evidence type="ECO:0000256" key="8">
    <source>
        <dbReference type="ARBA" id="ARBA00022927"/>
    </source>
</evidence>
<keyword evidence="12" id="KW-0282">Flagellum</keyword>
<dbReference type="NCBIfam" id="TIGR02473">
    <property type="entry name" value="flagell_FliJ"/>
    <property type="match status" value="1"/>
</dbReference>
<keyword evidence="6" id="KW-0145">Chemotaxis</keyword>
<organism evidence="12 13">
    <name type="scientific">Franzmannia pantelleriensis</name>
    <dbReference type="NCBI Taxonomy" id="48727"/>
    <lineage>
        <taxon>Bacteria</taxon>
        <taxon>Pseudomonadati</taxon>
        <taxon>Pseudomonadota</taxon>
        <taxon>Gammaproteobacteria</taxon>
        <taxon>Oceanospirillales</taxon>
        <taxon>Halomonadaceae</taxon>
        <taxon>Franzmannia</taxon>
    </lineage>
</organism>
<dbReference type="GO" id="GO:0015031">
    <property type="term" value="P:protein transport"/>
    <property type="evidence" value="ECO:0007669"/>
    <property type="project" value="UniProtKB-KW"/>
</dbReference>
<dbReference type="STRING" id="48727.SAMN05192555_106220"/>
<evidence type="ECO:0000256" key="2">
    <source>
        <dbReference type="ARBA" id="ARBA00010004"/>
    </source>
</evidence>
<comment type="subcellular location">
    <subcellularLocation>
        <location evidence="1">Cell membrane</location>
        <topology evidence="1">Peripheral membrane protein</topology>
        <orientation evidence="1">Cytoplasmic side</orientation>
    </subcellularLocation>
</comment>
<dbReference type="Gene3D" id="1.10.287.1700">
    <property type="match status" value="1"/>
</dbReference>
<dbReference type="InterPro" id="IPR053716">
    <property type="entry name" value="Flag_assembly_chemotaxis_eff"/>
</dbReference>
<evidence type="ECO:0000313" key="12">
    <source>
        <dbReference type="EMBL" id="SDL73334.1"/>
    </source>
</evidence>
<gene>
    <name evidence="12" type="ORF">SAMN05192555_106220</name>
</gene>
<keyword evidence="4" id="KW-0813">Transport</keyword>
<dbReference type="GO" id="GO:0005886">
    <property type="term" value="C:plasma membrane"/>
    <property type="evidence" value="ECO:0007669"/>
    <property type="project" value="UniProtKB-SubCell"/>
</dbReference>
<dbReference type="EMBL" id="FNGH01000006">
    <property type="protein sequence ID" value="SDL73334.1"/>
    <property type="molecule type" value="Genomic_DNA"/>
</dbReference>
<accession>A0A1G9MGT0</accession>
<dbReference type="InterPro" id="IPR012823">
    <property type="entry name" value="Flagell_FliJ"/>
</dbReference>
<keyword evidence="12" id="KW-0969">Cilium</keyword>
<dbReference type="GO" id="GO:0003774">
    <property type="term" value="F:cytoskeletal motor activity"/>
    <property type="evidence" value="ECO:0007669"/>
    <property type="project" value="InterPro"/>
</dbReference>
<evidence type="ECO:0000256" key="1">
    <source>
        <dbReference type="ARBA" id="ARBA00004413"/>
    </source>
</evidence>
<dbReference type="RefSeq" id="WP_089658302.1">
    <property type="nucleotide sequence ID" value="NZ_FNGH01000006.1"/>
</dbReference>
<evidence type="ECO:0000256" key="5">
    <source>
        <dbReference type="ARBA" id="ARBA00022475"/>
    </source>
</evidence>
<dbReference type="OrthoDB" id="6465096at2"/>
<name>A0A1G9MGT0_9GAMM</name>
<evidence type="ECO:0000256" key="7">
    <source>
        <dbReference type="ARBA" id="ARBA00022795"/>
    </source>
</evidence>
<dbReference type="PIRSF" id="PIRSF019404">
    <property type="entry name" value="FliJ"/>
    <property type="match status" value="1"/>
</dbReference>
<keyword evidence="7" id="KW-1005">Bacterial flagellum biogenesis</keyword>
<keyword evidence="9" id="KW-0472">Membrane</keyword>
<dbReference type="AlphaFoldDB" id="A0A1G9MGT0"/>
<dbReference type="GO" id="GO:0071973">
    <property type="term" value="P:bacterial-type flagellum-dependent cell motility"/>
    <property type="evidence" value="ECO:0007669"/>
    <property type="project" value="InterPro"/>
</dbReference>
<feature type="region of interest" description="Disordered" evidence="11">
    <location>
        <begin position="91"/>
        <end position="153"/>
    </location>
</feature>
<evidence type="ECO:0000256" key="10">
    <source>
        <dbReference type="ARBA" id="ARBA00023225"/>
    </source>
</evidence>
<dbReference type="InterPro" id="IPR052570">
    <property type="entry name" value="FliJ"/>
</dbReference>
<dbReference type="Pfam" id="PF02050">
    <property type="entry name" value="FliJ"/>
    <property type="match status" value="1"/>
</dbReference>
<dbReference type="GO" id="GO:0044781">
    <property type="term" value="P:bacterial-type flagellum organization"/>
    <property type="evidence" value="ECO:0007669"/>
    <property type="project" value="UniProtKB-KW"/>
</dbReference>
<comment type="similarity">
    <text evidence="2">Belongs to the FliJ family.</text>
</comment>
<dbReference type="PANTHER" id="PTHR38786">
    <property type="entry name" value="FLAGELLAR FLIJ PROTEIN"/>
    <property type="match status" value="1"/>
</dbReference>
<keyword evidence="13" id="KW-1185">Reference proteome</keyword>
<evidence type="ECO:0000313" key="13">
    <source>
        <dbReference type="Proteomes" id="UP000199107"/>
    </source>
</evidence>
<dbReference type="PANTHER" id="PTHR38786:SF1">
    <property type="entry name" value="FLAGELLAR FLIJ PROTEIN"/>
    <property type="match status" value="1"/>
</dbReference>
<dbReference type="GO" id="GO:0006935">
    <property type="term" value="P:chemotaxis"/>
    <property type="evidence" value="ECO:0007669"/>
    <property type="project" value="UniProtKB-KW"/>
</dbReference>
<protein>
    <recommendedName>
        <fullName evidence="3">Flagellar FliJ protein</fullName>
    </recommendedName>
</protein>
<evidence type="ECO:0000256" key="4">
    <source>
        <dbReference type="ARBA" id="ARBA00022448"/>
    </source>
</evidence>
<reference evidence="13" key="1">
    <citation type="submission" date="2016-10" db="EMBL/GenBank/DDBJ databases">
        <authorList>
            <person name="Varghese N."/>
            <person name="Submissions S."/>
        </authorList>
    </citation>
    <scope>NUCLEOTIDE SEQUENCE [LARGE SCALE GENOMIC DNA]</scope>
    <source>
        <strain evidence="13">AAP</strain>
    </source>
</reference>
<evidence type="ECO:0000256" key="9">
    <source>
        <dbReference type="ARBA" id="ARBA00023136"/>
    </source>
</evidence>
<feature type="compositionally biased region" description="Polar residues" evidence="11">
    <location>
        <begin position="93"/>
        <end position="102"/>
    </location>
</feature>
<keyword evidence="8" id="KW-0653">Protein transport</keyword>
<proteinExistence type="inferred from homology"/>